<dbReference type="InterPro" id="IPR046092">
    <property type="entry name" value="DUF6110"/>
</dbReference>
<dbReference type="AlphaFoldDB" id="A0A1I0GXJ4"/>
<dbReference type="STRING" id="1526.SAMN02910262_02082"/>
<dbReference type="eggNOG" id="ENOG50330JY">
    <property type="taxonomic scope" value="Bacteria"/>
</dbReference>
<evidence type="ECO:0000256" key="1">
    <source>
        <dbReference type="SAM" id="Coils"/>
    </source>
</evidence>
<protein>
    <submittedName>
        <fullName evidence="2">Uncharacterized protein</fullName>
    </submittedName>
</protein>
<evidence type="ECO:0000313" key="3">
    <source>
        <dbReference type="Proteomes" id="UP000199820"/>
    </source>
</evidence>
<dbReference type="RefSeq" id="WP_083378897.1">
    <property type="nucleotide sequence ID" value="NZ_FOIL01000040.1"/>
</dbReference>
<dbReference type="EMBL" id="FOIL01000040">
    <property type="protein sequence ID" value="SET75913.1"/>
    <property type="molecule type" value="Genomic_DNA"/>
</dbReference>
<reference evidence="2 3" key="1">
    <citation type="submission" date="2016-10" db="EMBL/GenBank/DDBJ databases">
        <authorList>
            <person name="de Groot N.N."/>
        </authorList>
    </citation>
    <scope>NUCLEOTIDE SEQUENCE [LARGE SCALE GENOMIC DNA]</scope>
    <source>
        <strain evidence="2 3">KH1P1</strain>
    </source>
</reference>
<organism evidence="2 3">
    <name type="scientific">[Clostridium] aminophilum</name>
    <dbReference type="NCBI Taxonomy" id="1526"/>
    <lineage>
        <taxon>Bacteria</taxon>
        <taxon>Bacillati</taxon>
        <taxon>Bacillota</taxon>
        <taxon>Clostridia</taxon>
        <taxon>Lachnospirales</taxon>
        <taxon>Lachnospiraceae</taxon>
    </lineage>
</organism>
<proteinExistence type="predicted"/>
<keyword evidence="1" id="KW-0175">Coiled coil</keyword>
<feature type="coiled-coil region" evidence="1">
    <location>
        <begin position="81"/>
        <end position="108"/>
    </location>
</feature>
<keyword evidence="3" id="KW-1185">Reference proteome</keyword>
<name>A0A1I0GXJ4_9FIRM</name>
<sequence length="114" mass="12288">MIGWKKVACFAGGVLFGTAGVSILKSNDLKKAYTHCTAAVLRCKDTVMKTGTTIRENCDDIYADALDINEKRAKEAEAKAIIDAKEKIAQAKAHLEELEAAKKADEVDMADAQA</sequence>
<gene>
    <name evidence="2" type="ORF">SAMN04487771_10404</name>
</gene>
<dbReference type="Pfam" id="PF19605">
    <property type="entry name" value="DUF6110"/>
    <property type="match status" value="1"/>
</dbReference>
<accession>A0A1I0GXJ4</accession>
<evidence type="ECO:0000313" key="2">
    <source>
        <dbReference type="EMBL" id="SET75913.1"/>
    </source>
</evidence>
<dbReference type="Proteomes" id="UP000199820">
    <property type="component" value="Unassembled WGS sequence"/>
</dbReference>